<dbReference type="InterPro" id="IPR006665">
    <property type="entry name" value="OmpA-like"/>
</dbReference>
<dbReference type="SUPFAM" id="SSF103088">
    <property type="entry name" value="OmpA-like"/>
    <property type="match status" value="1"/>
</dbReference>
<feature type="signal peptide" evidence="5">
    <location>
        <begin position="1"/>
        <end position="17"/>
    </location>
</feature>
<sequence length="214" mass="21926">MNIRTTSIAFVTLSALALTGCVTTGPMGERTQSGAIIGGMLGAAAGAFGNDSDPGMGALVGGAAGALAGGAIGAALDRQARDLRGSLASDDIRIVNTGEELVVTMPEGILFDIDSAAIRASLQADLRALARNLQQYPDTTVDVIGHTDNTGSAGYNQDLSSRRAQAVAGVLLEEGVAPARVRAFGRGEDEPIASNLTPEGRAQNRRVEVVIRPR</sequence>
<gene>
    <name evidence="7" type="ORF">MACH21_12040</name>
</gene>
<reference evidence="7 8" key="1">
    <citation type="submission" date="2023-01" db="EMBL/GenBank/DDBJ databases">
        <title>Complete genome sequence of Roseicyclus marinus strain Dej080120_10.</title>
        <authorList>
            <person name="Ueki S."/>
            <person name="Maruyama F."/>
        </authorList>
    </citation>
    <scope>NUCLEOTIDE SEQUENCE [LARGE SCALE GENOMIC DNA]</scope>
    <source>
        <strain evidence="7 8">Dej080120_10</strain>
    </source>
</reference>
<dbReference type="InterPro" id="IPR027367">
    <property type="entry name" value="Gly-zipper_YMGG"/>
</dbReference>
<evidence type="ECO:0000256" key="5">
    <source>
        <dbReference type="SAM" id="SignalP"/>
    </source>
</evidence>
<comment type="subcellular location">
    <subcellularLocation>
        <location evidence="1">Cell outer membrane</location>
    </subcellularLocation>
</comment>
<dbReference type="RefSeq" id="WP_338275422.1">
    <property type="nucleotide sequence ID" value="NZ_AP027266.1"/>
</dbReference>
<dbReference type="Proteomes" id="UP001337723">
    <property type="component" value="Chromosome"/>
</dbReference>
<dbReference type="PANTHER" id="PTHR30329:SF21">
    <property type="entry name" value="LIPOPROTEIN YIAD-RELATED"/>
    <property type="match status" value="1"/>
</dbReference>
<accession>A0AA48H7A4</accession>
<dbReference type="InterPro" id="IPR050330">
    <property type="entry name" value="Bact_OuterMem_StrucFunc"/>
</dbReference>
<dbReference type="EMBL" id="AP027266">
    <property type="protein sequence ID" value="BDW85027.1"/>
    <property type="molecule type" value="Genomic_DNA"/>
</dbReference>
<organism evidence="7 8">
    <name type="scientific">Roseicyclus marinus</name>
    <dbReference type="NCBI Taxonomy" id="2161673"/>
    <lineage>
        <taxon>Bacteria</taxon>
        <taxon>Pseudomonadati</taxon>
        <taxon>Pseudomonadota</taxon>
        <taxon>Alphaproteobacteria</taxon>
        <taxon>Rhodobacterales</taxon>
        <taxon>Roseobacteraceae</taxon>
        <taxon>Roseicyclus</taxon>
    </lineage>
</organism>
<name>A0AA48H7A4_9RHOB</name>
<dbReference type="Pfam" id="PF13441">
    <property type="entry name" value="Gly-zipper_YMGG"/>
    <property type="match status" value="1"/>
</dbReference>
<dbReference type="Pfam" id="PF00691">
    <property type="entry name" value="OmpA"/>
    <property type="match status" value="1"/>
</dbReference>
<keyword evidence="2 4" id="KW-0472">Membrane</keyword>
<feature type="chain" id="PRO_5041330233" evidence="5">
    <location>
        <begin position="18"/>
        <end position="214"/>
    </location>
</feature>
<evidence type="ECO:0000256" key="4">
    <source>
        <dbReference type="PROSITE-ProRule" id="PRU00473"/>
    </source>
</evidence>
<dbReference type="Gene3D" id="3.30.1330.60">
    <property type="entry name" value="OmpA-like domain"/>
    <property type="match status" value="1"/>
</dbReference>
<evidence type="ECO:0000256" key="3">
    <source>
        <dbReference type="ARBA" id="ARBA00023237"/>
    </source>
</evidence>
<evidence type="ECO:0000313" key="7">
    <source>
        <dbReference type="EMBL" id="BDW85027.1"/>
    </source>
</evidence>
<dbReference type="PRINTS" id="PR01021">
    <property type="entry name" value="OMPADOMAIN"/>
</dbReference>
<dbReference type="PROSITE" id="PS51123">
    <property type="entry name" value="OMPA_2"/>
    <property type="match status" value="1"/>
</dbReference>
<dbReference type="InterPro" id="IPR006664">
    <property type="entry name" value="OMP_bac"/>
</dbReference>
<feature type="domain" description="OmpA-like" evidence="6">
    <location>
        <begin position="98"/>
        <end position="214"/>
    </location>
</feature>
<protein>
    <submittedName>
        <fullName evidence="7">Membrane protein</fullName>
    </submittedName>
</protein>
<proteinExistence type="predicted"/>
<dbReference type="CDD" id="cd07185">
    <property type="entry name" value="OmpA_C-like"/>
    <property type="match status" value="1"/>
</dbReference>
<dbReference type="InterPro" id="IPR036737">
    <property type="entry name" value="OmpA-like_sf"/>
</dbReference>
<keyword evidence="5" id="KW-0732">Signal</keyword>
<evidence type="ECO:0000259" key="6">
    <source>
        <dbReference type="PROSITE" id="PS51123"/>
    </source>
</evidence>
<dbReference type="GO" id="GO:0009279">
    <property type="term" value="C:cell outer membrane"/>
    <property type="evidence" value="ECO:0007669"/>
    <property type="project" value="UniProtKB-SubCell"/>
</dbReference>
<keyword evidence="8" id="KW-1185">Reference proteome</keyword>
<dbReference type="PROSITE" id="PS51257">
    <property type="entry name" value="PROKAR_LIPOPROTEIN"/>
    <property type="match status" value="1"/>
</dbReference>
<dbReference type="AlphaFoldDB" id="A0AA48H7A4"/>
<dbReference type="PANTHER" id="PTHR30329">
    <property type="entry name" value="STATOR ELEMENT OF FLAGELLAR MOTOR COMPLEX"/>
    <property type="match status" value="1"/>
</dbReference>
<evidence type="ECO:0000256" key="2">
    <source>
        <dbReference type="ARBA" id="ARBA00023136"/>
    </source>
</evidence>
<dbReference type="KEGG" id="rmai:MACH21_12040"/>
<evidence type="ECO:0000256" key="1">
    <source>
        <dbReference type="ARBA" id="ARBA00004442"/>
    </source>
</evidence>
<evidence type="ECO:0000313" key="8">
    <source>
        <dbReference type="Proteomes" id="UP001337723"/>
    </source>
</evidence>
<keyword evidence="3" id="KW-0998">Cell outer membrane</keyword>